<dbReference type="PROSITE" id="PS00915">
    <property type="entry name" value="PI3_4_KINASE_1"/>
    <property type="match status" value="1"/>
</dbReference>
<keyword evidence="2" id="KW-0808">Transferase</keyword>
<evidence type="ECO:0000313" key="12">
    <source>
        <dbReference type="EMBL" id="KAJ0405311.1"/>
    </source>
</evidence>
<dbReference type="InterPro" id="IPR011009">
    <property type="entry name" value="Kinase-like_dom_sf"/>
</dbReference>
<dbReference type="Gene3D" id="2.60.40.150">
    <property type="entry name" value="C2 domain"/>
    <property type="match status" value="1"/>
</dbReference>
<organism evidence="12 13">
    <name type="scientific">Pythium insidiosum</name>
    <name type="common">Pythiosis disease agent</name>
    <dbReference type="NCBI Taxonomy" id="114742"/>
    <lineage>
        <taxon>Eukaryota</taxon>
        <taxon>Sar</taxon>
        <taxon>Stramenopiles</taxon>
        <taxon>Oomycota</taxon>
        <taxon>Peronosporomycetes</taxon>
        <taxon>Pythiales</taxon>
        <taxon>Pythiaceae</taxon>
        <taxon>Pythium</taxon>
    </lineage>
</organism>
<evidence type="ECO:0000256" key="6">
    <source>
        <dbReference type="PROSITE-ProRule" id="PRU00880"/>
    </source>
</evidence>
<evidence type="ECO:0000259" key="11">
    <source>
        <dbReference type="PROSITE" id="PS51547"/>
    </source>
</evidence>
<dbReference type="InterPro" id="IPR001263">
    <property type="entry name" value="PI3K_accessory_dom"/>
</dbReference>
<keyword evidence="13" id="KW-1185">Reference proteome</keyword>
<dbReference type="SUPFAM" id="SSF54236">
    <property type="entry name" value="Ubiquitin-like"/>
    <property type="match status" value="1"/>
</dbReference>
<feature type="domain" description="PI3K/PI4K catalytic" evidence="9">
    <location>
        <begin position="769"/>
        <end position="977"/>
    </location>
</feature>
<dbReference type="InterPro" id="IPR035892">
    <property type="entry name" value="C2_domain_sf"/>
</dbReference>
<dbReference type="SMART" id="SM00146">
    <property type="entry name" value="PI3Kc"/>
    <property type="match status" value="1"/>
</dbReference>
<comment type="similarity">
    <text evidence="6">Belongs to the PI3/PI4-kinase family.</text>
</comment>
<dbReference type="FunFam" id="3.30.1010.10:FF:000008">
    <property type="entry name" value="Phosphatidylinositol 4,5-bisphosphate 3-kinase catalytic subunit gamma"/>
    <property type="match status" value="1"/>
</dbReference>
<evidence type="ECO:0000256" key="2">
    <source>
        <dbReference type="ARBA" id="ARBA00022679"/>
    </source>
</evidence>
<dbReference type="PROSITE" id="PS51547">
    <property type="entry name" value="C2_PI3K"/>
    <property type="match status" value="1"/>
</dbReference>
<evidence type="ECO:0000256" key="5">
    <source>
        <dbReference type="ARBA" id="ARBA00022840"/>
    </source>
</evidence>
<dbReference type="GO" id="GO:0005886">
    <property type="term" value="C:plasma membrane"/>
    <property type="evidence" value="ECO:0007669"/>
    <property type="project" value="TreeGrafter"/>
</dbReference>
<dbReference type="AlphaFoldDB" id="A0AAD5M807"/>
<feature type="compositionally biased region" description="Acidic residues" evidence="7">
    <location>
        <begin position="616"/>
        <end position="628"/>
    </location>
</feature>
<dbReference type="PROSITE" id="PS51546">
    <property type="entry name" value="PI3K_RBD"/>
    <property type="match status" value="1"/>
</dbReference>
<dbReference type="GO" id="GO:0016477">
    <property type="term" value="P:cell migration"/>
    <property type="evidence" value="ECO:0007669"/>
    <property type="project" value="TreeGrafter"/>
</dbReference>
<dbReference type="SUPFAM" id="SSF50729">
    <property type="entry name" value="PH domain-like"/>
    <property type="match status" value="1"/>
</dbReference>
<feature type="region of interest" description="Disordered" evidence="7">
    <location>
        <begin position="609"/>
        <end position="630"/>
    </location>
</feature>
<dbReference type="InterPro" id="IPR000403">
    <property type="entry name" value="PI3/4_kinase_cat_dom"/>
</dbReference>
<dbReference type="Gene3D" id="1.25.40.70">
    <property type="entry name" value="Phosphatidylinositol 3-kinase, accessory domain (PIK)"/>
    <property type="match status" value="1"/>
</dbReference>
<reference evidence="12" key="1">
    <citation type="submission" date="2021-12" db="EMBL/GenBank/DDBJ databases">
        <title>Prjna785345.</title>
        <authorList>
            <person name="Rujirawat T."/>
            <person name="Krajaejun T."/>
        </authorList>
    </citation>
    <scope>NUCLEOTIDE SEQUENCE</scope>
    <source>
        <strain evidence="12">Pi057C3</strain>
    </source>
</reference>
<dbReference type="InterPro" id="IPR042236">
    <property type="entry name" value="PI3K_accessory_sf"/>
</dbReference>
<feature type="compositionally biased region" description="Low complexity" evidence="7">
    <location>
        <begin position="15"/>
        <end position="30"/>
    </location>
</feature>
<dbReference type="Gene3D" id="3.30.1010.10">
    <property type="entry name" value="Phosphatidylinositol 3-kinase Catalytic Subunit, Chain A, domain 4"/>
    <property type="match status" value="1"/>
</dbReference>
<dbReference type="SUPFAM" id="SSF48371">
    <property type="entry name" value="ARM repeat"/>
    <property type="match status" value="1"/>
</dbReference>
<keyword evidence="3" id="KW-0547">Nucleotide-binding</keyword>
<evidence type="ECO:0000259" key="10">
    <source>
        <dbReference type="PROSITE" id="PS51546"/>
    </source>
</evidence>
<dbReference type="InterPro" id="IPR011993">
    <property type="entry name" value="PH-like_dom_sf"/>
</dbReference>
<dbReference type="GO" id="GO:0043491">
    <property type="term" value="P:phosphatidylinositol 3-kinase/protein kinase B signal transduction"/>
    <property type="evidence" value="ECO:0007669"/>
    <property type="project" value="TreeGrafter"/>
</dbReference>
<dbReference type="GO" id="GO:0005942">
    <property type="term" value="C:phosphatidylinositol 3-kinase complex"/>
    <property type="evidence" value="ECO:0007669"/>
    <property type="project" value="TreeGrafter"/>
</dbReference>
<proteinExistence type="inferred from homology"/>
<dbReference type="InterPro" id="IPR001849">
    <property type="entry name" value="PH_domain"/>
</dbReference>
<dbReference type="SMART" id="SM00233">
    <property type="entry name" value="PH"/>
    <property type="match status" value="1"/>
</dbReference>
<dbReference type="Gene3D" id="1.10.1070.11">
    <property type="entry name" value="Phosphatidylinositol 3-/4-kinase, catalytic domain"/>
    <property type="match status" value="1"/>
</dbReference>
<dbReference type="GO" id="GO:0016303">
    <property type="term" value="F:1-phosphatidylinositol-3-kinase activity"/>
    <property type="evidence" value="ECO:0007669"/>
    <property type="project" value="UniProtKB-EC"/>
</dbReference>
<dbReference type="InterPro" id="IPR018936">
    <property type="entry name" value="PI3/4_kinase_CS"/>
</dbReference>
<name>A0AAD5M807_PYTIN</name>
<evidence type="ECO:0000256" key="3">
    <source>
        <dbReference type="ARBA" id="ARBA00022741"/>
    </source>
</evidence>
<dbReference type="GO" id="GO:0035005">
    <property type="term" value="F:1-phosphatidylinositol-4-phosphate 3-kinase activity"/>
    <property type="evidence" value="ECO:0007669"/>
    <property type="project" value="TreeGrafter"/>
</dbReference>
<dbReference type="GO" id="GO:0005524">
    <property type="term" value="F:ATP binding"/>
    <property type="evidence" value="ECO:0007669"/>
    <property type="project" value="UniProtKB-KW"/>
</dbReference>
<dbReference type="PROSITE" id="PS50290">
    <property type="entry name" value="PI3_4_KINASE_3"/>
    <property type="match status" value="1"/>
</dbReference>
<dbReference type="InterPro" id="IPR016024">
    <property type="entry name" value="ARM-type_fold"/>
</dbReference>
<feature type="domain" description="C2 PI3K-type" evidence="11">
    <location>
        <begin position="447"/>
        <end position="643"/>
    </location>
</feature>
<dbReference type="Proteomes" id="UP001209570">
    <property type="component" value="Unassembled WGS sequence"/>
</dbReference>
<dbReference type="Pfam" id="PF00454">
    <property type="entry name" value="PI3_PI4_kinase"/>
    <property type="match status" value="2"/>
</dbReference>
<sequence length="977" mass="111884">MFNPSGSGLYRPPQSSFQRGGSSGGSTSVSSAYSTYEMQDSLLKASGGSFVNVSSRDNGLAMPTFEQLNPYARAGSSASARDERRWQPVPDLLHSKETLQFRRGVGKILKKVHEEISPAELEIRAHTPEFKVHEDDWVAHTEKNQRSFITPLKTVARIPANLIMSDQLSARNNHENDISGYLRKRGERNRAYQRRYMELNGNILSYYKKKPEKNGVPLSREEKKNYERGFIDLDRVSSIQPIDLQSEPFGIHLVTTSRTWSLAAESAQEYERWLKSLCSVVKFSAVHSTFKRRLLLQEVSAKAVTDVRMVIATGDTVGQIVEHIFNCYKMKLDAAPLKPYDPSNYVLKVTGYRDYMTDRFRVMNEYMHVRDCLLSKKTLRLTLVHESVIQETAIRSMSIRTDLPLNNAFSNQLFDLSDHDRGSLQMTTLGDDWERSSSGIAVASGIVREPFAIKIHRVLNIPRHTAVLKRTSEEASVEYRRLSTESVIVRIELFDAGELLESAQFETPDVRLVGQPRGNLLYAEWVDPLWHRFNIDVADIVRTMRIQLSVIGVKRVIGSKTQDDYEEKILVTGINVFEVDGLLVQGPHYAAMYNNLHSCKQDNNDFYRDSRMFDPTNDDETSAADNNDEETKGRNILEAIKFENHHLSALAMMLIERAIKNPNQIGFDLFWSMKVESYNPQYRERYGTILNTYLDVCSQKMRHILKLQDKLFSADGMFARICHDVKQKKKDGSDEMKRVMREGLEALNEILPNSFQLPIDPRIEVGKIIVSKCRVMDSAKKPLWLVFENAEEGGDPVTVIFKAGDDVRQDCLTLQLIRLMDEMWREEGLDLAMEPYKCITANGRYFHIDFGHFLGHFKYQMGVKRERTPFVFTREMAHVLGGTDSHDFSKFIETCCEAYNVVRKHMHLLVSLLLLMIPADMPELTGRDDINHLVTMIGPELTEEQARASFTDLVYFCLDNKFKRFDNTIHILAHVLG</sequence>
<dbReference type="InterPro" id="IPR015433">
    <property type="entry name" value="PI3/4_kinase"/>
</dbReference>
<dbReference type="SUPFAM" id="SSF56112">
    <property type="entry name" value="Protein kinase-like (PK-like)"/>
    <property type="match status" value="1"/>
</dbReference>
<dbReference type="InterPro" id="IPR002420">
    <property type="entry name" value="PI3K-type_C2_dom"/>
</dbReference>
<feature type="region of interest" description="Disordered" evidence="7">
    <location>
        <begin position="1"/>
        <end position="30"/>
    </location>
</feature>
<dbReference type="Gene3D" id="2.30.29.30">
    <property type="entry name" value="Pleckstrin-homology domain (PH domain)/Phosphotyrosine-binding domain (PTB)"/>
    <property type="match status" value="1"/>
</dbReference>
<evidence type="ECO:0000259" key="9">
    <source>
        <dbReference type="PROSITE" id="PS50290"/>
    </source>
</evidence>
<evidence type="ECO:0000256" key="7">
    <source>
        <dbReference type="SAM" id="MobiDB-lite"/>
    </source>
</evidence>
<dbReference type="GO" id="GO:0040012">
    <property type="term" value="P:regulation of locomotion"/>
    <property type="evidence" value="ECO:0007669"/>
    <property type="project" value="UniProtKB-ARBA"/>
</dbReference>
<dbReference type="Pfam" id="PF00794">
    <property type="entry name" value="PI3K_rbd"/>
    <property type="match status" value="1"/>
</dbReference>
<evidence type="ECO:0000259" key="8">
    <source>
        <dbReference type="PROSITE" id="PS50003"/>
    </source>
</evidence>
<dbReference type="EMBL" id="JAKCXM010000047">
    <property type="protein sequence ID" value="KAJ0405311.1"/>
    <property type="molecule type" value="Genomic_DNA"/>
</dbReference>
<dbReference type="PANTHER" id="PTHR10048:SF14">
    <property type="entry name" value="LD28067P"/>
    <property type="match status" value="1"/>
</dbReference>
<comment type="caution">
    <text evidence="12">The sequence shown here is derived from an EMBL/GenBank/DDBJ whole genome shotgun (WGS) entry which is preliminary data.</text>
</comment>
<dbReference type="Pfam" id="PF00169">
    <property type="entry name" value="PH"/>
    <property type="match status" value="1"/>
</dbReference>
<feature type="domain" description="PH" evidence="8">
    <location>
        <begin position="175"/>
        <end position="282"/>
    </location>
</feature>
<dbReference type="PROSITE" id="PS50003">
    <property type="entry name" value="PH_DOMAIN"/>
    <property type="match status" value="1"/>
</dbReference>
<dbReference type="InterPro" id="IPR000341">
    <property type="entry name" value="PI3K_Ras-bd_dom"/>
</dbReference>
<keyword evidence="5" id="KW-0067">ATP-binding</keyword>
<gene>
    <name evidence="12" type="ORF">P43SY_001070</name>
</gene>
<evidence type="ECO:0000256" key="1">
    <source>
        <dbReference type="ARBA" id="ARBA00012073"/>
    </source>
</evidence>
<feature type="domain" description="PI3K-RBD" evidence="10">
    <location>
        <begin position="287"/>
        <end position="385"/>
    </location>
</feature>
<dbReference type="Gene3D" id="3.10.20.90">
    <property type="entry name" value="Phosphatidylinositol 3-kinase Catalytic Subunit, Chain A, domain 1"/>
    <property type="match status" value="1"/>
</dbReference>
<evidence type="ECO:0000313" key="13">
    <source>
        <dbReference type="Proteomes" id="UP001209570"/>
    </source>
</evidence>
<dbReference type="InterPro" id="IPR036940">
    <property type="entry name" value="PI3/4_kinase_cat_sf"/>
</dbReference>
<evidence type="ECO:0000256" key="4">
    <source>
        <dbReference type="ARBA" id="ARBA00022777"/>
    </source>
</evidence>
<dbReference type="EC" id="2.7.1.137" evidence="1"/>
<dbReference type="PANTHER" id="PTHR10048">
    <property type="entry name" value="PHOSPHATIDYLINOSITOL KINASE"/>
    <property type="match status" value="1"/>
</dbReference>
<dbReference type="GO" id="GO:0048015">
    <property type="term" value="P:phosphatidylinositol-mediated signaling"/>
    <property type="evidence" value="ECO:0007669"/>
    <property type="project" value="TreeGrafter"/>
</dbReference>
<dbReference type="Pfam" id="PF00613">
    <property type="entry name" value="PI3Ka"/>
    <property type="match status" value="1"/>
</dbReference>
<accession>A0AAD5M807</accession>
<protein>
    <recommendedName>
        <fullName evidence="1">phosphatidylinositol 3-kinase</fullName>
        <ecNumber evidence="1">2.7.1.137</ecNumber>
    </recommendedName>
</protein>
<dbReference type="GO" id="GO:0005737">
    <property type="term" value="C:cytoplasm"/>
    <property type="evidence" value="ECO:0007669"/>
    <property type="project" value="TreeGrafter"/>
</dbReference>
<dbReference type="InterPro" id="IPR029071">
    <property type="entry name" value="Ubiquitin-like_domsf"/>
</dbReference>
<keyword evidence="4" id="KW-0418">Kinase</keyword>